<evidence type="ECO:0000256" key="1">
    <source>
        <dbReference type="SAM" id="Phobius"/>
    </source>
</evidence>
<dbReference type="Proteomes" id="UP000181992">
    <property type="component" value="Unassembled WGS sequence"/>
</dbReference>
<keyword evidence="2" id="KW-0732">Signal</keyword>
<feature type="chain" id="PRO_5013357669" description="Fibronectin type-III domain-containing protein" evidence="2">
    <location>
        <begin position="28"/>
        <end position="637"/>
    </location>
</feature>
<dbReference type="STRING" id="1805281.AUJ77_03700"/>
<evidence type="ECO:0008006" key="5">
    <source>
        <dbReference type="Google" id="ProtNLM"/>
    </source>
</evidence>
<evidence type="ECO:0000256" key="2">
    <source>
        <dbReference type="SAM" id="SignalP"/>
    </source>
</evidence>
<sequence>MKTKIKFLSTWLMVLVGIFAGAQVAFAQTATIATSCNTATLSGTITSTSGVSTSAWFEYSTIMANVTAGAGTRTVAQAFTVPQTFTQPVSGLLPLTTYYYRVAVQNIYGIGYGTVLTLTTPSCTGGVVGNSFVTTNAASITSQTSATLNGYLNPNGVNTNAWFEWGPTAMYGYTTPSINYGTIAVNFASPVSTLSPGTTYYYRAVAQTAQGGIIYGTQMTFNTNGSGVMLPLVTTNGASILSQTSASLNGFITPNGANTNAWFEWGTTPNYGYSTPLVNYGTVTTSFSNTLFNLLPNTTYYFRAAAQNAQGTVYGSMLSFSTTGQGNNNVNATGSTPTATTLLATENFGGSATLNGLVFSSSSAYPANAWFEWGENASVGNKTQTVNVGSLPSVKHADVITGLAQGRTYYYRIVTENTYGKSYGSTMSFVAGASTLIQDNTVVINTPTRTVTKPTVTVINNGTATQSLVALTLDGGTEAINGGEKRSYHVTWKNDSTQILTNVVLRVMFPQAMKVESTTNGVLSPTDNTVVVDVKSLAVGDMGEVFIVATPDSGLAVGDLLVVTANMVYTDASGAQSDAVAYVTHRIAGSNGLGASIFGAGSFMPTTLLGWIILIALILALVLLGNHVYGRFSEPVR</sequence>
<name>A0A1J4UZ93_9BACT</name>
<reference evidence="3 4" key="1">
    <citation type="journal article" date="2016" name="Environ. Microbiol.">
        <title>Genomic resolution of a cold subsurface aquifer community provides metabolic insights for novel microbes adapted to high CO concentrations.</title>
        <authorList>
            <person name="Probst A.J."/>
            <person name="Castelle C.J."/>
            <person name="Singh A."/>
            <person name="Brown C.T."/>
            <person name="Anantharaman K."/>
            <person name="Sharon I."/>
            <person name="Hug L.A."/>
            <person name="Burstein D."/>
            <person name="Emerson J.B."/>
            <person name="Thomas B.C."/>
            <person name="Banfield J.F."/>
        </authorList>
    </citation>
    <scope>NUCLEOTIDE SEQUENCE [LARGE SCALE GENOMIC DNA]</scope>
    <source>
        <strain evidence="3">CG1_02_43_90</strain>
    </source>
</reference>
<evidence type="ECO:0000313" key="4">
    <source>
        <dbReference type="Proteomes" id="UP000181992"/>
    </source>
</evidence>
<keyword evidence="1" id="KW-1133">Transmembrane helix</keyword>
<dbReference type="AlphaFoldDB" id="A0A1J4UZ93"/>
<protein>
    <recommendedName>
        <fullName evidence="5">Fibronectin type-III domain-containing protein</fullName>
    </recommendedName>
</protein>
<accession>A0A1J4UZ93</accession>
<comment type="caution">
    <text evidence="3">The sequence shown here is derived from an EMBL/GenBank/DDBJ whole genome shotgun (WGS) entry which is preliminary data.</text>
</comment>
<evidence type="ECO:0000313" key="3">
    <source>
        <dbReference type="EMBL" id="OIO30212.1"/>
    </source>
</evidence>
<dbReference type="EMBL" id="MNVN01000022">
    <property type="protein sequence ID" value="OIO30212.1"/>
    <property type="molecule type" value="Genomic_DNA"/>
</dbReference>
<feature type="transmembrane region" description="Helical" evidence="1">
    <location>
        <begin position="608"/>
        <end position="629"/>
    </location>
</feature>
<organism evidence="3 4">
    <name type="scientific">Candidatus Nomurabacteria bacterium CG1_02_43_90</name>
    <dbReference type="NCBI Taxonomy" id="1805281"/>
    <lineage>
        <taxon>Bacteria</taxon>
        <taxon>Candidatus Nomuraibacteriota</taxon>
    </lineage>
</organism>
<keyword evidence="1" id="KW-0812">Transmembrane</keyword>
<gene>
    <name evidence="3" type="ORF">AUJ77_03700</name>
</gene>
<feature type="signal peptide" evidence="2">
    <location>
        <begin position="1"/>
        <end position="27"/>
    </location>
</feature>
<proteinExistence type="predicted"/>
<keyword evidence="1" id="KW-0472">Membrane</keyword>